<evidence type="ECO:0000256" key="2">
    <source>
        <dbReference type="ARBA" id="ARBA00022630"/>
    </source>
</evidence>
<comment type="caution">
    <text evidence="6">The sequence shown here is derived from an EMBL/GenBank/DDBJ whole genome shotgun (WGS) entry which is preliminary data.</text>
</comment>
<dbReference type="InterPro" id="IPR051169">
    <property type="entry name" value="NADH-Q_oxidoreductase"/>
</dbReference>
<feature type="domain" description="FAD/NAD(P)-binding" evidence="5">
    <location>
        <begin position="8"/>
        <end position="284"/>
    </location>
</feature>
<name>A0ABV0FWX2_9BURK</name>
<dbReference type="EMBL" id="JBDPZD010000001">
    <property type="protein sequence ID" value="MEO3690417.1"/>
    <property type="molecule type" value="Genomic_DNA"/>
</dbReference>
<protein>
    <submittedName>
        <fullName evidence="6">FAD-dependent oxidoreductase</fullName>
    </submittedName>
</protein>
<dbReference type="RefSeq" id="WP_347703247.1">
    <property type="nucleotide sequence ID" value="NZ_JBDPZD010000001.1"/>
</dbReference>
<evidence type="ECO:0000313" key="7">
    <source>
        <dbReference type="Proteomes" id="UP001495147"/>
    </source>
</evidence>
<dbReference type="Gene3D" id="3.50.50.100">
    <property type="match status" value="1"/>
</dbReference>
<dbReference type="PANTHER" id="PTHR42913">
    <property type="entry name" value="APOPTOSIS-INDUCING FACTOR 1"/>
    <property type="match status" value="1"/>
</dbReference>
<reference evidence="6 7" key="1">
    <citation type="submission" date="2024-05" db="EMBL/GenBank/DDBJ databases">
        <title>Roseateles sp. DJS-2-20 16S ribosomal RNA gene Genome sequencing and assembly.</title>
        <authorList>
            <person name="Woo H."/>
        </authorList>
    </citation>
    <scope>NUCLEOTIDE SEQUENCE [LARGE SCALE GENOMIC DNA]</scope>
    <source>
        <strain evidence="6 7">DJS-2-20</strain>
    </source>
</reference>
<keyword evidence="3" id="KW-0274">FAD</keyword>
<keyword evidence="2" id="KW-0285">Flavoprotein</keyword>
<proteinExistence type="predicted"/>
<evidence type="ECO:0000313" key="6">
    <source>
        <dbReference type="EMBL" id="MEO3690417.1"/>
    </source>
</evidence>
<accession>A0ABV0FWX2</accession>
<dbReference type="PANTHER" id="PTHR42913:SF9">
    <property type="entry name" value="SLR1591 PROTEIN"/>
    <property type="match status" value="1"/>
</dbReference>
<keyword evidence="7" id="KW-1185">Reference proteome</keyword>
<dbReference type="SUPFAM" id="SSF51905">
    <property type="entry name" value="FAD/NAD(P)-binding domain"/>
    <property type="match status" value="2"/>
</dbReference>
<evidence type="ECO:0000259" key="5">
    <source>
        <dbReference type="Pfam" id="PF07992"/>
    </source>
</evidence>
<comment type="cofactor">
    <cofactor evidence="1">
        <name>FAD</name>
        <dbReference type="ChEBI" id="CHEBI:57692"/>
    </cofactor>
</comment>
<dbReference type="Proteomes" id="UP001495147">
    <property type="component" value="Unassembled WGS sequence"/>
</dbReference>
<evidence type="ECO:0000256" key="1">
    <source>
        <dbReference type="ARBA" id="ARBA00001974"/>
    </source>
</evidence>
<dbReference type="InterPro" id="IPR023753">
    <property type="entry name" value="FAD/NAD-binding_dom"/>
</dbReference>
<gene>
    <name evidence="6" type="ORF">ABDJ85_02995</name>
</gene>
<evidence type="ECO:0000256" key="4">
    <source>
        <dbReference type="ARBA" id="ARBA00023002"/>
    </source>
</evidence>
<keyword evidence="4" id="KW-0560">Oxidoreductase</keyword>
<sequence>MTVATPARLVLLGGGHAHALTLLAWAPMAGLDVVLISPQREACYSGLVPAWLAGRIAPEALTLDLAALCHAAGARLVIDEATGLDPDRRVLMLAHAGALRYDLLSINTGSTLHAPAHAGPVLALRPLPRLLAEWPMRLAEWQRGEGPIALDLVGGGAAGVEVMLAALHRLRTLRPDRAVTPRLFCSSARLLPGHNAGVVRRAEAALQRAGVQLKAGTRWQLGDSAPGSWLLWAAGAEPPDWLAQCGLQLSADGYAAVRPSLQSTSHDNVFAAGDSAAFTPPLGKSGVRAVRMAPTLAHNLRAAVRGQPLQAHQPQRDTLALLALPDGRAIASRGHWLAAQGRAVGWWKDWLDHRFMHRFSSIAHQAP</sequence>
<dbReference type="InterPro" id="IPR036188">
    <property type="entry name" value="FAD/NAD-bd_sf"/>
</dbReference>
<dbReference type="Pfam" id="PF07992">
    <property type="entry name" value="Pyr_redox_2"/>
    <property type="match status" value="1"/>
</dbReference>
<evidence type="ECO:0000256" key="3">
    <source>
        <dbReference type="ARBA" id="ARBA00022827"/>
    </source>
</evidence>
<organism evidence="6 7">
    <name type="scientific">Roseateles paludis</name>
    <dbReference type="NCBI Taxonomy" id="3145238"/>
    <lineage>
        <taxon>Bacteria</taxon>
        <taxon>Pseudomonadati</taxon>
        <taxon>Pseudomonadota</taxon>
        <taxon>Betaproteobacteria</taxon>
        <taxon>Burkholderiales</taxon>
        <taxon>Sphaerotilaceae</taxon>
        <taxon>Roseateles</taxon>
    </lineage>
</organism>